<evidence type="ECO:0000256" key="5">
    <source>
        <dbReference type="ARBA" id="ARBA00022490"/>
    </source>
</evidence>
<dbReference type="SUPFAM" id="SSF53335">
    <property type="entry name" value="S-adenosyl-L-methionine-dependent methyltransferases"/>
    <property type="match status" value="1"/>
</dbReference>
<keyword evidence="13" id="KW-1185">Reference proteome</keyword>
<evidence type="ECO:0000256" key="10">
    <source>
        <dbReference type="ARBA" id="ARBA00031323"/>
    </source>
</evidence>
<evidence type="ECO:0000256" key="4">
    <source>
        <dbReference type="ARBA" id="ARBA00013346"/>
    </source>
</evidence>
<evidence type="ECO:0000256" key="3">
    <source>
        <dbReference type="ARBA" id="ARBA00011890"/>
    </source>
</evidence>
<dbReference type="Gene3D" id="3.40.50.150">
    <property type="entry name" value="Vaccinia Virus protein VP39"/>
    <property type="match status" value="1"/>
</dbReference>
<dbReference type="RefSeq" id="WP_010473344.1">
    <property type="nucleotide sequence ID" value="NZ_CP095474.1"/>
</dbReference>
<accession>A0ABY4TC89</accession>
<evidence type="ECO:0000256" key="2">
    <source>
        <dbReference type="ARBA" id="ARBA00005369"/>
    </source>
</evidence>
<dbReference type="PANTHER" id="PTHR11579:SF0">
    <property type="entry name" value="PROTEIN-L-ISOASPARTATE(D-ASPARTATE) O-METHYLTRANSFERASE"/>
    <property type="match status" value="1"/>
</dbReference>
<name>A0ABY4TC89_9ACTN</name>
<comment type="similarity">
    <text evidence="2">Belongs to the methyltransferase superfamily. L-isoaspartyl/D-aspartyl protein methyltransferase family.</text>
</comment>
<keyword evidence="8" id="KW-0949">S-adenosyl-L-methionine</keyword>
<reference evidence="12" key="1">
    <citation type="submission" date="2022-04" db="EMBL/GenBank/DDBJ databases">
        <title>Systematic whole-genome sequencing reveals an unexpected diversity among actinomycetoma pathogens and provides insights into their antibacterial susceptibilities.</title>
        <authorList>
            <person name="Watson A.K."/>
            <person name="Kepplinger B."/>
            <person name="Bakhiet S.M."/>
            <person name="Mhmoud N.A."/>
            <person name="Chapman J."/>
            <person name="Allenby N."/>
            <person name="Mickiewicz K."/>
            <person name="Goodfellow M."/>
            <person name="Fahal A.H."/>
            <person name="Errington J."/>
        </authorList>
    </citation>
    <scope>NUCLEOTIDE SEQUENCE</scope>
    <source>
        <strain evidence="12">SD 504</strain>
    </source>
</reference>
<evidence type="ECO:0000313" key="12">
    <source>
        <dbReference type="EMBL" id="URN16572.1"/>
    </source>
</evidence>
<dbReference type="InterPro" id="IPR000682">
    <property type="entry name" value="PCMT"/>
</dbReference>
<gene>
    <name evidence="12" type="ORF">MW084_12185</name>
</gene>
<dbReference type="CDD" id="cd02440">
    <property type="entry name" value="AdoMet_MTases"/>
    <property type="match status" value="1"/>
</dbReference>
<evidence type="ECO:0000256" key="6">
    <source>
        <dbReference type="ARBA" id="ARBA00022603"/>
    </source>
</evidence>
<evidence type="ECO:0000256" key="9">
    <source>
        <dbReference type="ARBA" id="ARBA00030757"/>
    </source>
</evidence>
<dbReference type="Pfam" id="PF01135">
    <property type="entry name" value="PCMT"/>
    <property type="match status" value="1"/>
</dbReference>
<keyword evidence="5" id="KW-0963">Cytoplasm</keyword>
<dbReference type="PANTHER" id="PTHR11579">
    <property type="entry name" value="PROTEIN-L-ISOASPARTATE O-METHYLTRANSFERASE"/>
    <property type="match status" value="1"/>
</dbReference>
<evidence type="ECO:0000313" key="13">
    <source>
        <dbReference type="Proteomes" id="UP001056383"/>
    </source>
</evidence>
<evidence type="ECO:0000256" key="11">
    <source>
        <dbReference type="ARBA" id="ARBA00031350"/>
    </source>
</evidence>
<evidence type="ECO:0000256" key="8">
    <source>
        <dbReference type="ARBA" id="ARBA00022691"/>
    </source>
</evidence>
<dbReference type="EC" id="2.1.1.77" evidence="3"/>
<keyword evidence="7" id="KW-0808">Transferase</keyword>
<comment type="subcellular location">
    <subcellularLocation>
        <location evidence="1">Cytoplasm</location>
    </subcellularLocation>
</comment>
<dbReference type="InterPro" id="IPR029063">
    <property type="entry name" value="SAM-dependent_MTases_sf"/>
</dbReference>
<evidence type="ECO:0000256" key="1">
    <source>
        <dbReference type="ARBA" id="ARBA00004496"/>
    </source>
</evidence>
<sequence>MAAGRSVAVHKADDPEAWCDYADQDVPVVTQWDDGEHGGTKPGTVPTSSASMPSVVFRMLSALDVEPGHRVLEIGTGTGWNAALLGYRVGPENVVSVEVDGHVAASARSALERFSLPVRVVHGDGFEGCSDHAPYDRVIATCGVRSVPFAWVRQCHPRGVVVAPWGTHFGNGDAVVRLVVSGDGRSASGPFTGPVEFMKLRAQRTAPVVHGEYVRGSVAEGDESSTAIAEGDFLGGRFSPRAFALSVLVRDCVQVVAEKRGGSRPVWFYSLGDRSWACVMFRDGDPARVWQSGSRRLWDEAEAAYRWWERSGGSGHERFGLTVDEGGEYVWLDRPDNPLPVLGGP</sequence>
<organism evidence="12 13">
    <name type="scientific">Streptomyces sudanensis</name>
    <dbReference type="NCBI Taxonomy" id="436397"/>
    <lineage>
        <taxon>Bacteria</taxon>
        <taxon>Bacillati</taxon>
        <taxon>Actinomycetota</taxon>
        <taxon>Actinomycetes</taxon>
        <taxon>Kitasatosporales</taxon>
        <taxon>Streptomycetaceae</taxon>
        <taxon>Streptomyces</taxon>
    </lineage>
</organism>
<dbReference type="Proteomes" id="UP001056383">
    <property type="component" value="Chromosome"/>
</dbReference>
<protein>
    <recommendedName>
        <fullName evidence="4">Protein-L-isoaspartate O-methyltransferase</fullName>
        <ecNumber evidence="3">2.1.1.77</ecNumber>
    </recommendedName>
    <alternativeName>
        <fullName evidence="11">L-isoaspartyl protein carboxyl methyltransferase</fullName>
    </alternativeName>
    <alternativeName>
        <fullName evidence="9">Protein L-isoaspartyl methyltransferase</fullName>
    </alternativeName>
    <alternativeName>
        <fullName evidence="10">Protein-beta-aspartate methyltransferase</fullName>
    </alternativeName>
</protein>
<keyword evidence="6" id="KW-0489">Methyltransferase</keyword>
<proteinExistence type="inferred from homology"/>
<evidence type="ECO:0000256" key="7">
    <source>
        <dbReference type="ARBA" id="ARBA00022679"/>
    </source>
</evidence>
<dbReference type="EMBL" id="CP095474">
    <property type="protein sequence ID" value="URN16572.1"/>
    <property type="molecule type" value="Genomic_DNA"/>
</dbReference>